<dbReference type="InterPro" id="IPR052022">
    <property type="entry name" value="26kDa_periplasmic_antigen"/>
</dbReference>
<evidence type="ECO:0000313" key="2">
    <source>
        <dbReference type="EMBL" id="UYW00359.1"/>
    </source>
</evidence>
<keyword evidence="1" id="KW-0732">Signal</keyword>
<dbReference type="Gene3D" id="3.30.70.2970">
    <property type="entry name" value="Protein of unknown function (DUF541), domain 2"/>
    <property type="match status" value="1"/>
</dbReference>
<proteinExistence type="predicted"/>
<feature type="signal peptide" evidence="1">
    <location>
        <begin position="1"/>
        <end position="19"/>
    </location>
</feature>
<sequence>MKKIILLLTTFLSVAVMQAQNNQPTPQVNVTGTSEIKIVPNYAVITIGVETKNDKAEVAKNENDAVVAKMLKTIKKFKIEDKHFQTQRVNLFKNRDYEKKRDFYQANQTVKIELYNLDKYDELVGALIADGANSIQGVEYKSTETEKYQAELRKKAALNAKAKAEDFASAFGQKVGKALVISDNSSTNFNPPMYAKMNLEMADASGSTLAVGEITLNANVSISFELL</sequence>
<dbReference type="RefSeq" id="WP_264432020.1">
    <property type="nucleotide sequence ID" value="NZ_CP081495.1"/>
</dbReference>
<evidence type="ECO:0000313" key="3">
    <source>
        <dbReference type="Proteomes" id="UP001163328"/>
    </source>
</evidence>
<dbReference type="InterPro" id="IPR007497">
    <property type="entry name" value="SIMPL/DUF541"/>
</dbReference>
<protein>
    <submittedName>
        <fullName evidence="2">SIMPL domain-containing protein</fullName>
    </submittedName>
</protein>
<dbReference type="Pfam" id="PF04402">
    <property type="entry name" value="SIMPL"/>
    <property type="match status" value="1"/>
</dbReference>
<dbReference type="PANTHER" id="PTHR34387">
    <property type="entry name" value="SLR1258 PROTEIN"/>
    <property type="match status" value="1"/>
</dbReference>
<gene>
    <name evidence="2" type="ORF">K5I29_07200</name>
</gene>
<dbReference type="Proteomes" id="UP001163328">
    <property type="component" value="Chromosome"/>
</dbReference>
<dbReference type="EMBL" id="CP081495">
    <property type="protein sequence ID" value="UYW00359.1"/>
    <property type="molecule type" value="Genomic_DNA"/>
</dbReference>
<dbReference type="Gene3D" id="3.30.110.170">
    <property type="entry name" value="Protein of unknown function (DUF541), domain 1"/>
    <property type="match status" value="1"/>
</dbReference>
<evidence type="ECO:0000256" key="1">
    <source>
        <dbReference type="SAM" id="SignalP"/>
    </source>
</evidence>
<name>A0ABY6LW00_9FLAO</name>
<reference evidence="2" key="1">
    <citation type="submission" date="2021-08" db="EMBL/GenBank/DDBJ databases">
        <title>Flavobacterium sp. strain CC-SYL302.</title>
        <authorList>
            <person name="Lin S.-Y."/>
            <person name="Lee T.-H."/>
            <person name="Young C.-C."/>
        </authorList>
    </citation>
    <scope>NUCLEOTIDE SEQUENCE</scope>
    <source>
        <strain evidence="2">CC-SYL302</strain>
    </source>
</reference>
<keyword evidence="3" id="KW-1185">Reference proteome</keyword>
<organism evidence="2 3">
    <name type="scientific">Flavobacterium agricola</name>
    <dbReference type="NCBI Taxonomy" id="2870839"/>
    <lineage>
        <taxon>Bacteria</taxon>
        <taxon>Pseudomonadati</taxon>
        <taxon>Bacteroidota</taxon>
        <taxon>Flavobacteriia</taxon>
        <taxon>Flavobacteriales</taxon>
        <taxon>Flavobacteriaceae</taxon>
        <taxon>Flavobacterium</taxon>
    </lineage>
</organism>
<accession>A0ABY6LW00</accession>
<dbReference type="PANTHER" id="PTHR34387:SF1">
    <property type="entry name" value="PERIPLASMIC IMMUNOGENIC PROTEIN"/>
    <property type="match status" value="1"/>
</dbReference>
<feature type="chain" id="PRO_5046093872" evidence="1">
    <location>
        <begin position="20"/>
        <end position="227"/>
    </location>
</feature>